<protein>
    <recommendedName>
        <fullName evidence="3">Gamma-secretase subunit PEN-2</fullName>
    </recommendedName>
</protein>
<evidence type="ECO:0000256" key="4">
    <source>
        <dbReference type="ARBA" id="ARBA00022692"/>
    </source>
</evidence>
<dbReference type="PANTHER" id="PTHR16318:SF0">
    <property type="entry name" value="GAMMA-SECRETASE SUBUNIT PEN-2"/>
    <property type="match status" value="1"/>
</dbReference>
<keyword evidence="4 8" id="KW-0812">Transmembrane</keyword>
<comment type="similarity">
    <text evidence="2">Belongs to the PEN-2 family.</text>
</comment>
<comment type="subcellular location">
    <subcellularLocation>
        <location evidence="1">Membrane</location>
        <topology evidence="1">Multi-pass membrane protein</topology>
    </subcellularLocation>
</comment>
<evidence type="ECO:0000313" key="10">
    <source>
        <dbReference type="Proteomes" id="UP001208570"/>
    </source>
</evidence>
<accession>A0AAD9JKG4</accession>
<evidence type="ECO:0000256" key="8">
    <source>
        <dbReference type="SAM" id="Phobius"/>
    </source>
</evidence>
<proteinExistence type="inferred from homology"/>
<evidence type="ECO:0000256" key="6">
    <source>
        <dbReference type="ARBA" id="ARBA00022989"/>
    </source>
</evidence>
<reference evidence="9" key="1">
    <citation type="journal article" date="2023" name="Mol. Biol. Evol.">
        <title>Third-Generation Sequencing Reveals the Adaptive Role of the Epigenome in Three Deep-Sea Polychaetes.</title>
        <authorList>
            <person name="Perez M."/>
            <person name="Aroh O."/>
            <person name="Sun Y."/>
            <person name="Lan Y."/>
            <person name="Juniper S.K."/>
            <person name="Young C.R."/>
            <person name="Angers B."/>
            <person name="Qian P.Y."/>
        </authorList>
    </citation>
    <scope>NUCLEOTIDE SEQUENCE</scope>
    <source>
        <strain evidence="9">P08H-3</strain>
    </source>
</reference>
<evidence type="ECO:0000256" key="1">
    <source>
        <dbReference type="ARBA" id="ARBA00004141"/>
    </source>
</evidence>
<feature type="transmembrane region" description="Helical" evidence="8">
    <location>
        <begin position="56"/>
        <end position="78"/>
    </location>
</feature>
<name>A0AAD9JKG4_9ANNE</name>
<dbReference type="Proteomes" id="UP001208570">
    <property type="component" value="Unassembled WGS sequence"/>
</dbReference>
<evidence type="ECO:0000256" key="2">
    <source>
        <dbReference type="ARBA" id="ARBA00009607"/>
    </source>
</evidence>
<dbReference type="GO" id="GO:0007220">
    <property type="term" value="P:Notch receptor processing"/>
    <property type="evidence" value="ECO:0007669"/>
    <property type="project" value="TreeGrafter"/>
</dbReference>
<keyword evidence="10" id="KW-1185">Reference proteome</keyword>
<evidence type="ECO:0000256" key="3">
    <source>
        <dbReference type="ARBA" id="ARBA00018306"/>
    </source>
</evidence>
<comment type="caution">
    <text evidence="9">The sequence shown here is derived from an EMBL/GenBank/DDBJ whole genome shotgun (WGS) entry which is preliminary data.</text>
</comment>
<keyword evidence="6 8" id="KW-1133">Transmembrane helix</keyword>
<sequence>MDLRRMKDEEKLDLCRKYYLGGFALLPFLWGINSIWFFREAFYRDHFDQQKQIKTYVIRCIIGTIIWVAIITTWVVIFQKYRADWGMIADDMSFIIPKGEL</sequence>
<keyword evidence="7 8" id="KW-0472">Membrane</keyword>
<dbReference type="GO" id="GO:0007219">
    <property type="term" value="P:Notch signaling pathway"/>
    <property type="evidence" value="ECO:0007669"/>
    <property type="project" value="UniProtKB-KW"/>
</dbReference>
<evidence type="ECO:0000256" key="5">
    <source>
        <dbReference type="ARBA" id="ARBA00022976"/>
    </source>
</evidence>
<evidence type="ECO:0000313" key="9">
    <source>
        <dbReference type="EMBL" id="KAK2153870.1"/>
    </source>
</evidence>
<dbReference type="EMBL" id="JAODUP010000282">
    <property type="protein sequence ID" value="KAK2153870.1"/>
    <property type="molecule type" value="Genomic_DNA"/>
</dbReference>
<dbReference type="InterPro" id="IPR019379">
    <property type="entry name" value="Gamma_Secretase_Asp_P_PEN2"/>
</dbReference>
<dbReference type="AlphaFoldDB" id="A0AAD9JKG4"/>
<dbReference type="PANTHER" id="PTHR16318">
    <property type="entry name" value="GAMMA-SECRETASE SUBUNIT PEN-2"/>
    <property type="match status" value="1"/>
</dbReference>
<dbReference type="GO" id="GO:0070765">
    <property type="term" value="C:gamma-secretase complex"/>
    <property type="evidence" value="ECO:0007669"/>
    <property type="project" value="TreeGrafter"/>
</dbReference>
<feature type="transmembrane region" description="Helical" evidence="8">
    <location>
        <begin position="18"/>
        <end position="36"/>
    </location>
</feature>
<dbReference type="Pfam" id="PF10251">
    <property type="entry name" value="PEN-2"/>
    <property type="match status" value="1"/>
</dbReference>
<keyword evidence="5" id="KW-0914">Notch signaling pathway</keyword>
<gene>
    <name evidence="9" type="ORF">LSH36_282g01056</name>
</gene>
<organism evidence="9 10">
    <name type="scientific">Paralvinella palmiformis</name>
    <dbReference type="NCBI Taxonomy" id="53620"/>
    <lineage>
        <taxon>Eukaryota</taxon>
        <taxon>Metazoa</taxon>
        <taxon>Spiralia</taxon>
        <taxon>Lophotrochozoa</taxon>
        <taxon>Annelida</taxon>
        <taxon>Polychaeta</taxon>
        <taxon>Sedentaria</taxon>
        <taxon>Canalipalpata</taxon>
        <taxon>Terebellida</taxon>
        <taxon>Terebelliformia</taxon>
        <taxon>Alvinellidae</taxon>
        <taxon>Paralvinella</taxon>
    </lineage>
</organism>
<evidence type="ECO:0000256" key="7">
    <source>
        <dbReference type="ARBA" id="ARBA00023136"/>
    </source>
</evidence>